<sequence length="235" mass="26503">MPPPPFVDGKSPGTISITVPSDLKLFATQNYRSLEDGLVYKHTTFQVDRGTLLNSSQYFLSKLEQPLNGRKTIVEIGCHSITALEIILRKLHNTLDQKAVGDASLADVWCLIFDCRQFRICPKNLTQWFDAGCTHKKGQANPGMELSFYRDILLPSYAMEHATTFARAARALMYQSTEHITSWCPPDVRMPIAAPILRQLNAARATPHDTIRGSFWPRFQHASNITAILLQVYRV</sequence>
<organism evidence="1 2">
    <name type="scientific">Aspergillus brunneoviolaceus CBS 621.78</name>
    <dbReference type="NCBI Taxonomy" id="1450534"/>
    <lineage>
        <taxon>Eukaryota</taxon>
        <taxon>Fungi</taxon>
        <taxon>Dikarya</taxon>
        <taxon>Ascomycota</taxon>
        <taxon>Pezizomycotina</taxon>
        <taxon>Eurotiomycetes</taxon>
        <taxon>Eurotiomycetidae</taxon>
        <taxon>Eurotiales</taxon>
        <taxon>Aspergillaceae</taxon>
        <taxon>Aspergillus</taxon>
        <taxon>Aspergillus subgen. Circumdati</taxon>
    </lineage>
</organism>
<accession>A0ACD1G5S1</accession>
<reference evidence="1" key="1">
    <citation type="submission" date="2018-02" db="EMBL/GenBank/DDBJ databases">
        <title>The genomes of Aspergillus section Nigri reveals drivers in fungal speciation.</title>
        <authorList>
            <consortium name="DOE Joint Genome Institute"/>
            <person name="Vesth T.C."/>
            <person name="Nybo J."/>
            <person name="Theobald S."/>
            <person name="Brandl J."/>
            <person name="Frisvad J.C."/>
            <person name="Nielsen K.F."/>
            <person name="Lyhne E.K."/>
            <person name="Kogle M.E."/>
            <person name="Kuo A."/>
            <person name="Riley R."/>
            <person name="Clum A."/>
            <person name="Nolan M."/>
            <person name="Lipzen A."/>
            <person name="Salamov A."/>
            <person name="Henrissat B."/>
            <person name="Wiebenga A."/>
            <person name="De vries R.P."/>
            <person name="Grigoriev I.V."/>
            <person name="Mortensen U.H."/>
            <person name="Andersen M.R."/>
            <person name="Baker S.E."/>
        </authorList>
    </citation>
    <scope>NUCLEOTIDE SEQUENCE</scope>
    <source>
        <strain evidence="1">CBS 621.78</strain>
    </source>
</reference>
<proteinExistence type="predicted"/>
<keyword evidence="2" id="KW-1185">Reference proteome</keyword>
<gene>
    <name evidence="1" type="ORF">BO95DRAFT_515425</name>
</gene>
<dbReference type="EMBL" id="KZ825352">
    <property type="protein sequence ID" value="RAH44610.1"/>
    <property type="molecule type" value="Genomic_DNA"/>
</dbReference>
<protein>
    <submittedName>
        <fullName evidence="1">Uncharacterized protein</fullName>
    </submittedName>
</protein>
<evidence type="ECO:0000313" key="2">
    <source>
        <dbReference type="Proteomes" id="UP000249057"/>
    </source>
</evidence>
<dbReference type="Proteomes" id="UP000249057">
    <property type="component" value="Unassembled WGS sequence"/>
</dbReference>
<evidence type="ECO:0000313" key="1">
    <source>
        <dbReference type="EMBL" id="RAH44610.1"/>
    </source>
</evidence>
<name>A0ACD1G5S1_9EURO</name>